<organism evidence="2 3">
    <name type="scientific">Deinococcus multiflagellatus</name>
    <dbReference type="NCBI Taxonomy" id="1656887"/>
    <lineage>
        <taxon>Bacteria</taxon>
        <taxon>Thermotogati</taxon>
        <taxon>Deinococcota</taxon>
        <taxon>Deinococci</taxon>
        <taxon>Deinococcales</taxon>
        <taxon>Deinococcaceae</taxon>
        <taxon>Deinococcus</taxon>
    </lineage>
</organism>
<reference evidence="3" key="1">
    <citation type="journal article" date="2019" name="Int. J. Syst. Evol. Microbiol.">
        <title>The Global Catalogue of Microorganisms (GCM) 10K type strain sequencing project: providing services to taxonomists for standard genome sequencing and annotation.</title>
        <authorList>
            <consortium name="The Broad Institute Genomics Platform"/>
            <consortium name="The Broad Institute Genome Sequencing Center for Infectious Disease"/>
            <person name="Wu L."/>
            <person name="Ma J."/>
        </authorList>
    </citation>
    <scope>NUCLEOTIDE SEQUENCE [LARGE SCALE GENOMIC DNA]</scope>
    <source>
        <strain evidence="3">CCUG 63830</strain>
    </source>
</reference>
<keyword evidence="3" id="KW-1185">Reference proteome</keyword>
<gene>
    <name evidence="2" type="ORF">ACFP90_21010</name>
</gene>
<evidence type="ECO:0000313" key="3">
    <source>
        <dbReference type="Proteomes" id="UP001596317"/>
    </source>
</evidence>
<dbReference type="Proteomes" id="UP001596317">
    <property type="component" value="Unassembled WGS sequence"/>
</dbReference>
<sequence length="90" mass="10034">MRFTGAAFAVLLAGELPGTGEPFAAPIERGGHERWAQNDERPIRRPHDARRHPPAVLPRLSAPLHDATPIESLKNSKLNNIRIISSERQR</sequence>
<protein>
    <submittedName>
        <fullName evidence="2">Uncharacterized protein</fullName>
    </submittedName>
</protein>
<accession>A0ABW1ZPL7</accession>
<feature type="region of interest" description="Disordered" evidence="1">
    <location>
        <begin position="17"/>
        <end position="62"/>
    </location>
</feature>
<evidence type="ECO:0000313" key="2">
    <source>
        <dbReference type="EMBL" id="MFC6662538.1"/>
    </source>
</evidence>
<proteinExistence type="predicted"/>
<dbReference type="EMBL" id="JBHSWB010000002">
    <property type="protein sequence ID" value="MFC6662538.1"/>
    <property type="molecule type" value="Genomic_DNA"/>
</dbReference>
<name>A0ABW1ZPL7_9DEIO</name>
<feature type="compositionally biased region" description="Basic and acidic residues" evidence="1">
    <location>
        <begin position="29"/>
        <end position="46"/>
    </location>
</feature>
<evidence type="ECO:0000256" key="1">
    <source>
        <dbReference type="SAM" id="MobiDB-lite"/>
    </source>
</evidence>
<comment type="caution">
    <text evidence="2">The sequence shown here is derived from an EMBL/GenBank/DDBJ whole genome shotgun (WGS) entry which is preliminary data.</text>
</comment>
<dbReference type="RefSeq" id="WP_380058507.1">
    <property type="nucleotide sequence ID" value="NZ_JBHSWB010000002.1"/>
</dbReference>